<name>A0A1A6FTB2_NEOLE</name>
<evidence type="ECO:0000256" key="1">
    <source>
        <dbReference type="ARBA" id="ARBA00010537"/>
    </source>
</evidence>
<evidence type="ECO:0008006" key="6">
    <source>
        <dbReference type="Google" id="ProtNLM"/>
    </source>
</evidence>
<accession>A0A1A6FTB2</accession>
<dbReference type="EMBL" id="LZPO01117359">
    <property type="protein sequence ID" value="OBS57188.1"/>
    <property type="molecule type" value="Genomic_DNA"/>
</dbReference>
<comment type="similarity">
    <text evidence="1">Belongs to the universal ribosomal protein uL11 family.</text>
</comment>
<dbReference type="GO" id="GO:0006412">
    <property type="term" value="P:translation"/>
    <property type="evidence" value="ECO:0007669"/>
    <property type="project" value="InterPro"/>
</dbReference>
<dbReference type="InterPro" id="IPR000911">
    <property type="entry name" value="Ribosomal_uL11"/>
</dbReference>
<dbReference type="OrthoDB" id="9836811at2759"/>
<dbReference type="PANTHER" id="PTHR11661:SF2">
    <property type="entry name" value="LARGE RIBOSOMAL SUBUNIT PROTEIN UL11"/>
    <property type="match status" value="1"/>
</dbReference>
<evidence type="ECO:0000313" key="4">
    <source>
        <dbReference type="EMBL" id="OBS57188.1"/>
    </source>
</evidence>
<dbReference type="GO" id="GO:0003735">
    <property type="term" value="F:structural constituent of ribosome"/>
    <property type="evidence" value="ECO:0007669"/>
    <property type="project" value="InterPro"/>
</dbReference>
<proteinExistence type="inferred from homology"/>
<dbReference type="STRING" id="56216.A0A1A6FTB2"/>
<dbReference type="Proteomes" id="UP000092124">
    <property type="component" value="Unassembled WGS sequence"/>
</dbReference>
<keyword evidence="2" id="KW-0689">Ribosomal protein</keyword>
<dbReference type="GO" id="GO:0022625">
    <property type="term" value="C:cytosolic large ribosomal subunit"/>
    <property type="evidence" value="ECO:0007669"/>
    <property type="project" value="TreeGrafter"/>
</dbReference>
<comment type="caution">
    <text evidence="4">The sequence shown here is derived from an EMBL/GenBank/DDBJ whole genome shotgun (WGS) entry which is preliminary data.</text>
</comment>
<dbReference type="Gene3D" id="1.10.10.250">
    <property type="entry name" value="Ribosomal protein L11, C-terminal domain"/>
    <property type="match status" value="2"/>
</dbReference>
<sequence length="73" mass="8094">MRCTLCLCLVIRALKESPRNRKKQENIKHSGNTTFDEIVNIGTAQSVGCKVDGCHPHDIMDDISSDAVERSAH</sequence>
<dbReference type="SUPFAM" id="SSF46906">
    <property type="entry name" value="Ribosomal protein L11, C-terminal domain"/>
    <property type="match status" value="1"/>
</dbReference>
<keyword evidence="5" id="KW-1185">Reference proteome</keyword>
<gene>
    <name evidence="4" type="ORF">A6R68_11686</name>
</gene>
<protein>
    <recommendedName>
        <fullName evidence="6">60S ribosomal protein L12</fullName>
    </recommendedName>
</protein>
<keyword evidence="3" id="KW-0687">Ribonucleoprotein</keyword>
<dbReference type="PANTHER" id="PTHR11661">
    <property type="entry name" value="60S RIBOSOMAL PROTEIN L12"/>
    <property type="match status" value="1"/>
</dbReference>
<dbReference type="AlphaFoldDB" id="A0A1A6FTB2"/>
<reference evidence="4 5" key="1">
    <citation type="submission" date="2016-06" db="EMBL/GenBank/DDBJ databases">
        <title>The Draft Genome Sequence and Annotation of the Desert Woodrat Neotoma lepida.</title>
        <authorList>
            <person name="Campbell M."/>
            <person name="Oakeson K.F."/>
            <person name="Yandell M."/>
            <person name="Halpert J.R."/>
            <person name="Dearing D."/>
        </authorList>
    </citation>
    <scope>NUCLEOTIDE SEQUENCE [LARGE SCALE GENOMIC DNA]</scope>
    <source>
        <strain evidence="4">417</strain>
        <tissue evidence="4">Liver</tissue>
    </source>
</reference>
<evidence type="ECO:0000256" key="2">
    <source>
        <dbReference type="ARBA" id="ARBA00022980"/>
    </source>
</evidence>
<dbReference type="InterPro" id="IPR036769">
    <property type="entry name" value="Ribosomal_uL11_C_sf"/>
</dbReference>
<organism evidence="4 5">
    <name type="scientific">Neotoma lepida</name>
    <name type="common">Desert woodrat</name>
    <dbReference type="NCBI Taxonomy" id="56216"/>
    <lineage>
        <taxon>Eukaryota</taxon>
        <taxon>Metazoa</taxon>
        <taxon>Chordata</taxon>
        <taxon>Craniata</taxon>
        <taxon>Vertebrata</taxon>
        <taxon>Euteleostomi</taxon>
        <taxon>Mammalia</taxon>
        <taxon>Eutheria</taxon>
        <taxon>Euarchontoglires</taxon>
        <taxon>Glires</taxon>
        <taxon>Rodentia</taxon>
        <taxon>Myomorpha</taxon>
        <taxon>Muroidea</taxon>
        <taxon>Cricetidae</taxon>
        <taxon>Neotominae</taxon>
        <taxon>Neotoma</taxon>
    </lineage>
</organism>
<evidence type="ECO:0000313" key="5">
    <source>
        <dbReference type="Proteomes" id="UP000092124"/>
    </source>
</evidence>
<evidence type="ECO:0000256" key="3">
    <source>
        <dbReference type="ARBA" id="ARBA00023274"/>
    </source>
</evidence>
<dbReference type="GO" id="GO:0070180">
    <property type="term" value="F:large ribosomal subunit rRNA binding"/>
    <property type="evidence" value="ECO:0007669"/>
    <property type="project" value="TreeGrafter"/>
</dbReference>